<dbReference type="Proteomes" id="UP000638313">
    <property type="component" value="Unassembled WGS sequence"/>
</dbReference>
<dbReference type="AlphaFoldDB" id="A0A919B4Q5"/>
<dbReference type="Gene3D" id="2.60.40.10">
    <property type="entry name" value="Immunoglobulins"/>
    <property type="match status" value="1"/>
</dbReference>
<comment type="caution">
    <text evidence="1">The sequence shown here is derived from an EMBL/GenBank/DDBJ whole genome shotgun (WGS) entry which is preliminary data.</text>
</comment>
<dbReference type="InterPro" id="IPR013783">
    <property type="entry name" value="Ig-like_fold"/>
</dbReference>
<name>A0A919B4Q5_9ACTN</name>
<keyword evidence="2" id="KW-1185">Reference proteome</keyword>
<dbReference type="InterPro" id="IPR008964">
    <property type="entry name" value="Invasin/intimin_cell_adhesion"/>
</dbReference>
<evidence type="ECO:0000313" key="2">
    <source>
        <dbReference type="Proteomes" id="UP000638313"/>
    </source>
</evidence>
<evidence type="ECO:0000313" key="1">
    <source>
        <dbReference type="EMBL" id="GHF52077.1"/>
    </source>
</evidence>
<dbReference type="InterPro" id="IPR015943">
    <property type="entry name" value="WD40/YVTN_repeat-like_dom_sf"/>
</dbReference>
<reference evidence="1" key="1">
    <citation type="journal article" date="2014" name="Int. J. Syst. Evol. Microbiol.">
        <title>Complete genome sequence of Corynebacterium casei LMG S-19264T (=DSM 44701T), isolated from a smear-ripened cheese.</title>
        <authorList>
            <consortium name="US DOE Joint Genome Institute (JGI-PGF)"/>
            <person name="Walter F."/>
            <person name="Albersmeier A."/>
            <person name="Kalinowski J."/>
            <person name="Ruckert C."/>
        </authorList>
    </citation>
    <scope>NUCLEOTIDE SEQUENCE</scope>
    <source>
        <strain evidence="1">JCM 4059</strain>
    </source>
</reference>
<proteinExistence type="predicted"/>
<reference evidence="1" key="2">
    <citation type="submission" date="2020-09" db="EMBL/GenBank/DDBJ databases">
        <authorList>
            <person name="Sun Q."/>
            <person name="Ohkuma M."/>
        </authorList>
    </citation>
    <scope>NUCLEOTIDE SEQUENCE</scope>
    <source>
        <strain evidence="1">JCM 4059</strain>
    </source>
</reference>
<dbReference type="RefSeq" id="WP_190130723.1">
    <property type="nucleotide sequence ID" value="NZ_BNBD01000007.1"/>
</dbReference>
<evidence type="ECO:0008006" key="3">
    <source>
        <dbReference type="Google" id="ProtNLM"/>
    </source>
</evidence>
<accession>A0A919B4Q5</accession>
<dbReference type="EMBL" id="BNBD01000007">
    <property type="protein sequence ID" value="GHF52077.1"/>
    <property type="molecule type" value="Genomic_DNA"/>
</dbReference>
<dbReference type="GO" id="GO:0005975">
    <property type="term" value="P:carbohydrate metabolic process"/>
    <property type="evidence" value="ECO:0007669"/>
    <property type="project" value="UniProtKB-ARBA"/>
</dbReference>
<dbReference type="SUPFAM" id="SSF101898">
    <property type="entry name" value="NHL repeat"/>
    <property type="match status" value="1"/>
</dbReference>
<organism evidence="1 2">
    <name type="scientific">Streptomyces mashuensis</name>
    <dbReference type="NCBI Taxonomy" id="33904"/>
    <lineage>
        <taxon>Bacteria</taxon>
        <taxon>Bacillati</taxon>
        <taxon>Actinomycetota</taxon>
        <taxon>Actinomycetes</taxon>
        <taxon>Kitasatosporales</taxon>
        <taxon>Streptomycetaceae</taxon>
        <taxon>Streptomyces</taxon>
    </lineage>
</organism>
<sequence>MPSAASHITPESDSNTFPIDAAATDLVWRGDDQNLWFVTTKGIIGFFEPRDPWGNTVFGQGSGLSGSATSLVAWPGHGVWTFVTGQDGAAFVKCTDGGQYQAYPLNGITDCQALALGKGRDGRRRLVAPLISWNQLAIVDAGGGVQYSQMYPGGLYGIGIAAEAPTRYWLTSPGTKALVAFDATNGSFGPAVTLGVTPQHVAVSPAGDVVWVSTTEKKIVKYLVADNTHSLVDTPHPAGHMLATADGTLWFAAPAGNVIGYVLPGATRAATIPTGAGSHPSGLAVAGDGRLWIALAGQKALQRVSRHRLAVVSGDGQTTHAGHRFAEPFVVKATQLDGTPVGGQKVEFSVEEGAGVFENGEPTEVKETGTAGDGLGVATSSLLKPLREGPCPVTARWQETDAVAAFTRLVVTPEPEAADRVRYVSGAGQTVPAGKSFEHPMRVVVEDVHGNAVEGARVTFKVRGENMAIFPGGVDTAEVTSGSDGSADSPVLTAGDKPGGFPVEAWADGTSVGLLFHQNIH</sequence>
<protein>
    <recommendedName>
        <fullName evidence="3">Virginiamycin B lyase</fullName>
    </recommendedName>
</protein>
<dbReference type="Gene3D" id="2.130.10.10">
    <property type="entry name" value="YVTN repeat-like/Quinoprotein amine dehydrogenase"/>
    <property type="match status" value="1"/>
</dbReference>
<gene>
    <name evidence="1" type="ORF">GCM10010218_36840</name>
</gene>
<dbReference type="SUPFAM" id="SSF49373">
    <property type="entry name" value="Invasin/intimin cell-adhesion fragments"/>
    <property type="match status" value="1"/>
</dbReference>